<dbReference type="EMBL" id="JAAIKR010000001">
    <property type="protein sequence ID" value="MBR9726572.1"/>
    <property type="molecule type" value="Genomic_DNA"/>
</dbReference>
<evidence type="ECO:0000313" key="2">
    <source>
        <dbReference type="EMBL" id="MBR9726572.1"/>
    </source>
</evidence>
<organism evidence="2 3">
    <name type="scientific">Shewanella intestini</name>
    <dbReference type="NCBI Taxonomy" id="2017544"/>
    <lineage>
        <taxon>Bacteria</taxon>
        <taxon>Pseudomonadati</taxon>
        <taxon>Pseudomonadota</taxon>
        <taxon>Gammaproteobacteria</taxon>
        <taxon>Alteromonadales</taxon>
        <taxon>Shewanellaceae</taxon>
        <taxon>Shewanella</taxon>
    </lineage>
</organism>
<dbReference type="PANTHER" id="PTHR34406">
    <property type="entry name" value="PROTEIN YCEI"/>
    <property type="match status" value="1"/>
</dbReference>
<dbReference type="SMART" id="SM00867">
    <property type="entry name" value="YceI"/>
    <property type="match status" value="1"/>
</dbReference>
<sequence>MKKAVLLKRTVKIGLLSVLLLTQGCISWVTPKVQSSLIELEQGEYQLDTNHAAVLFKVGHLGLSTYVGRFNQFDAQLSFSPQDMSQASLSATVNIDSLDINNDDLTDTLMGSSWFDQKQFPQAVFTSQSVIPISDTEFQFYGTLTLRGISKPVSFNAIFHGGADNWMTGKYTLGFSATSTFKRSDFDMGSYIPLIGDDIDIEIYAEFLKQSSPTN</sequence>
<dbReference type="Pfam" id="PF04264">
    <property type="entry name" value="YceI"/>
    <property type="match status" value="1"/>
</dbReference>
<evidence type="ECO:0000313" key="3">
    <source>
        <dbReference type="Proteomes" id="UP000811844"/>
    </source>
</evidence>
<dbReference type="SUPFAM" id="SSF101874">
    <property type="entry name" value="YceI-like"/>
    <property type="match status" value="1"/>
</dbReference>
<proteinExistence type="predicted"/>
<accession>A0ABS5HXT2</accession>
<dbReference type="Proteomes" id="UP000811844">
    <property type="component" value="Unassembled WGS sequence"/>
</dbReference>
<comment type="caution">
    <text evidence="2">The sequence shown here is derived from an EMBL/GenBank/DDBJ whole genome shotgun (WGS) entry which is preliminary data.</text>
</comment>
<reference evidence="2 3" key="1">
    <citation type="submission" date="2020-02" db="EMBL/GenBank/DDBJ databases">
        <title>Shewanella WXL01 sp. nov., a marine bacterium isolated from green algae in Luhuitou Fringing Reef (Northern South China Sea).</title>
        <authorList>
            <person name="Wang X."/>
        </authorList>
    </citation>
    <scope>NUCLEOTIDE SEQUENCE [LARGE SCALE GENOMIC DNA]</scope>
    <source>
        <strain evidence="2 3">MCCC 1A01895</strain>
    </source>
</reference>
<dbReference type="PROSITE" id="PS51257">
    <property type="entry name" value="PROKAR_LIPOPROTEIN"/>
    <property type="match status" value="1"/>
</dbReference>
<dbReference type="InterPro" id="IPR007372">
    <property type="entry name" value="Lipid/polyisoprenoid-bd_YceI"/>
</dbReference>
<dbReference type="PANTHER" id="PTHR34406:SF1">
    <property type="entry name" value="PROTEIN YCEI"/>
    <property type="match status" value="1"/>
</dbReference>
<feature type="domain" description="Lipid/polyisoprenoid-binding YceI-like" evidence="1">
    <location>
        <begin position="44"/>
        <end position="208"/>
    </location>
</feature>
<dbReference type="RefSeq" id="WP_153661115.1">
    <property type="nucleotide sequence ID" value="NZ_JAAIKR010000001.1"/>
</dbReference>
<evidence type="ECO:0000259" key="1">
    <source>
        <dbReference type="SMART" id="SM00867"/>
    </source>
</evidence>
<dbReference type="Gene3D" id="2.40.128.110">
    <property type="entry name" value="Lipid/polyisoprenoid-binding, YceI-like"/>
    <property type="match status" value="1"/>
</dbReference>
<keyword evidence="3" id="KW-1185">Reference proteome</keyword>
<dbReference type="InterPro" id="IPR036761">
    <property type="entry name" value="TTHA0802/YceI-like_sf"/>
</dbReference>
<name>A0ABS5HXT2_9GAMM</name>
<gene>
    <name evidence="2" type="ORF">G3R48_01030</name>
</gene>
<protein>
    <submittedName>
        <fullName evidence="2">Polyisoprenoid-binding protein</fullName>
    </submittedName>
</protein>